<dbReference type="InterPro" id="IPR017972">
    <property type="entry name" value="Cyt_P450_CS"/>
</dbReference>
<feature type="binding site" description="axial binding residue" evidence="6">
    <location>
        <position position="231"/>
    </location>
    <ligand>
        <name>heme</name>
        <dbReference type="ChEBI" id="CHEBI:30413"/>
    </ligand>
    <ligandPart>
        <name>Fe</name>
        <dbReference type="ChEBI" id="CHEBI:18248"/>
    </ligandPart>
</feature>
<keyword evidence="6" id="KW-0349">Heme</keyword>
<evidence type="ECO:0000313" key="8">
    <source>
        <dbReference type="Proteomes" id="UP000267029"/>
    </source>
</evidence>
<keyword evidence="4 6" id="KW-0408">Iron</keyword>
<dbReference type="Proteomes" id="UP000267029">
    <property type="component" value="Unassembled WGS sequence"/>
</dbReference>
<proteinExistence type="predicted"/>
<keyword evidence="3" id="KW-0560">Oxidoreductase</keyword>
<protein>
    <recommendedName>
        <fullName evidence="9">Cytochrome P450</fullName>
    </recommendedName>
</protein>
<name>A0A0R3U760_MESCO</name>
<dbReference type="InterPro" id="IPR036396">
    <property type="entry name" value="Cyt_P450_sf"/>
</dbReference>
<dbReference type="PROSITE" id="PS00086">
    <property type="entry name" value="CYTOCHROME_P450"/>
    <property type="match status" value="1"/>
</dbReference>
<evidence type="ECO:0000256" key="6">
    <source>
        <dbReference type="PIRSR" id="PIRSR602401-1"/>
    </source>
</evidence>
<evidence type="ECO:0000256" key="1">
    <source>
        <dbReference type="ARBA" id="ARBA00001971"/>
    </source>
</evidence>
<dbReference type="GO" id="GO:0005506">
    <property type="term" value="F:iron ion binding"/>
    <property type="evidence" value="ECO:0007669"/>
    <property type="project" value="InterPro"/>
</dbReference>
<evidence type="ECO:0000256" key="2">
    <source>
        <dbReference type="ARBA" id="ARBA00022723"/>
    </source>
</evidence>
<dbReference type="SUPFAM" id="SSF48264">
    <property type="entry name" value="Cytochrome P450"/>
    <property type="match status" value="1"/>
</dbReference>
<reference evidence="7 8" key="1">
    <citation type="submission" date="2018-10" db="EMBL/GenBank/DDBJ databases">
        <authorList>
            <consortium name="Pathogen Informatics"/>
        </authorList>
    </citation>
    <scope>NUCLEOTIDE SEQUENCE [LARGE SCALE GENOMIC DNA]</scope>
</reference>
<comment type="cofactor">
    <cofactor evidence="1 6">
        <name>heme</name>
        <dbReference type="ChEBI" id="CHEBI:30413"/>
    </cofactor>
</comment>
<dbReference type="STRING" id="53468.A0A0R3U760"/>
<accession>A0A0R3U760</accession>
<dbReference type="OrthoDB" id="639466at2759"/>
<gene>
    <name evidence="7" type="ORF">MCOS_LOCUS2655</name>
</gene>
<evidence type="ECO:0000256" key="4">
    <source>
        <dbReference type="ARBA" id="ARBA00023004"/>
    </source>
</evidence>
<evidence type="ECO:0008006" key="9">
    <source>
        <dbReference type="Google" id="ProtNLM"/>
    </source>
</evidence>
<dbReference type="GO" id="GO:0020037">
    <property type="term" value="F:heme binding"/>
    <property type="evidence" value="ECO:0007669"/>
    <property type="project" value="InterPro"/>
</dbReference>
<dbReference type="InterPro" id="IPR002401">
    <property type="entry name" value="Cyt_P450_E_grp-I"/>
</dbReference>
<dbReference type="AlphaFoldDB" id="A0A0R3U760"/>
<sequence length="290" mass="32203">MCLKFTPTNLPHLKAAHFSDFPCQIVDILRSCGDRSWVFANSKLARKAVGMDDMCRRYERVTSVLRQALNAVLSNPDRPRNCLVSQLVDNEEGELTLGNAHQMLFELMAAGVDTAGLTLTWCCYAIASGKLTVSPDDVFNESHLEVVHRLGSTVPLAMPHRARFDSRVCGYYVPKDSVVIFNIFGVHQAQLKEQICTITGSGCSHKQTATFQPKMYFCESAIPFSLGPRACPGFTYATRLVTRVMTHLIANFEIKECDKAAGNVDGYRGGLTRPPADQCFRFIPLRGTEE</sequence>
<evidence type="ECO:0000256" key="5">
    <source>
        <dbReference type="ARBA" id="ARBA00023033"/>
    </source>
</evidence>
<dbReference type="PRINTS" id="PR00463">
    <property type="entry name" value="EP450I"/>
</dbReference>
<keyword evidence="5" id="KW-0503">Monooxygenase</keyword>
<dbReference type="EMBL" id="UXSR01000464">
    <property type="protein sequence ID" value="VDD76652.1"/>
    <property type="molecule type" value="Genomic_DNA"/>
</dbReference>
<keyword evidence="2 6" id="KW-0479">Metal-binding</keyword>
<dbReference type="Gene3D" id="1.10.630.10">
    <property type="entry name" value="Cytochrome P450"/>
    <property type="match status" value="2"/>
</dbReference>
<keyword evidence="8" id="KW-1185">Reference proteome</keyword>
<dbReference type="GO" id="GO:0016705">
    <property type="term" value="F:oxidoreductase activity, acting on paired donors, with incorporation or reduction of molecular oxygen"/>
    <property type="evidence" value="ECO:0007669"/>
    <property type="project" value="InterPro"/>
</dbReference>
<organism evidence="7 8">
    <name type="scientific">Mesocestoides corti</name>
    <name type="common">Flatworm</name>
    <dbReference type="NCBI Taxonomy" id="53468"/>
    <lineage>
        <taxon>Eukaryota</taxon>
        <taxon>Metazoa</taxon>
        <taxon>Spiralia</taxon>
        <taxon>Lophotrochozoa</taxon>
        <taxon>Platyhelminthes</taxon>
        <taxon>Cestoda</taxon>
        <taxon>Eucestoda</taxon>
        <taxon>Cyclophyllidea</taxon>
        <taxon>Mesocestoididae</taxon>
        <taxon>Mesocestoides</taxon>
    </lineage>
</organism>
<evidence type="ECO:0000313" key="7">
    <source>
        <dbReference type="EMBL" id="VDD76652.1"/>
    </source>
</evidence>
<evidence type="ECO:0000256" key="3">
    <source>
        <dbReference type="ARBA" id="ARBA00023002"/>
    </source>
</evidence>
<dbReference type="PANTHER" id="PTHR24303">
    <property type="entry name" value="HEME-BINDING MONOOXYGENASE FAMILY"/>
    <property type="match status" value="1"/>
</dbReference>
<dbReference type="PANTHER" id="PTHR24303:SF31">
    <property type="entry name" value="CYTOCHROME P450 307A1-RELATED"/>
    <property type="match status" value="1"/>
</dbReference>
<dbReference type="GO" id="GO:0004497">
    <property type="term" value="F:monooxygenase activity"/>
    <property type="evidence" value="ECO:0007669"/>
    <property type="project" value="UniProtKB-KW"/>
</dbReference>